<evidence type="ECO:0000313" key="3">
    <source>
        <dbReference type="EMBL" id="MFB9760675.1"/>
    </source>
</evidence>
<dbReference type="PANTHER" id="PTHR33744">
    <property type="entry name" value="CARBOHYDRATE DIACID REGULATOR"/>
    <property type="match status" value="1"/>
</dbReference>
<reference evidence="3 4" key="1">
    <citation type="submission" date="2024-09" db="EMBL/GenBank/DDBJ databases">
        <authorList>
            <person name="Sun Q."/>
            <person name="Mori K."/>
        </authorList>
    </citation>
    <scope>NUCLEOTIDE SEQUENCE [LARGE SCALE GENOMIC DNA]</scope>
    <source>
        <strain evidence="3 4">JCM 11201</strain>
    </source>
</reference>
<feature type="domain" description="PucR C-terminal helix-turn-helix" evidence="2">
    <location>
        <begin position="463"/>
        <end position="520"/>
    </location>
</feature>
<dbReference type="EMBL" id="JBHMAF010000166">
    <property type="protein sequence ID" value="MFB9760675.1"/>
    <property type="molecule type" value="Genomic_DNA"/>
</dbReference>
<evidence type="ECO:0000259" key="2">
    <source>
        <dbReference type="Pfam" id="PF13556"/>
    </source>
</evidence>
<name>A0ABV5WJB2_9BACI</name>
<organism evidence="3 4">
    <name type="scientific">Ectobacillus funiculus</name>
    <dbReference type="NCBI Taxonomy" id="137993"/>
    <lineage>
        <taxon>Bacteria</taxon>
        <taxon>Bacillati</taxon>
        <taxon>Bacillota</taxon>
        <taxon>Bacilli</taxon>
        <taxon>Bacillales</taxon>
        <taxon>Bacillaceae</taxon>
        <taxon>Ectobacillus</taxon>
    </lineage>
</organism>
<dbReference type="Gene3D" id="1.10.10.2840">
    <property type="entry name" value="PucR C-terminal helix-turn-helix domain"/>
    <property type="match status" value="1"/>
</dbReference>
<evidence type="ECO:0000259" key="1">
    <source>
        <dbReference type="Pfam" id="PF07905"/>
    </source>
</evidence>
<dbReference type="InterPro" id="IPR012914">
    <property type="entry name" value="PucR_dom"/>
</dbReference>
<dbReference type="RefSeq" id="WP_379950960.1">
    <property type="nucleotide sequence ID" value="NZ_JBHMAF010000166.1"/>
</dbReference>
<dbReference type="Pfam" id="PF13556">
    <property type="entry name" value="HTH_30"/>
    <property type="match status" value="1"/>
</dbReference>
<comment type="caution">
    <text evidence="3">The sequence shown here is derived from an EMBL/GenBank/DDBJ whole genome shotgun (WGS) entry which is preliminary data.</text>
</comment>
<keyword evidence="4" id="KW-1185">Reference proteome</keyword>
<protein>
    <submittedName>
        <fullName evidence="3">PucR family transcriptional regulator</fullName>
    </submittedName>
</protein>
<dbReference type="Proteomes" id="UP001589609">
    <property type="component" value="Unassembled WGS sequence"/>
</dbReference>
<evidence type="ECO:0000313" key="4">
    <source>
        <dbReference type="Proteomes" id="UP001589609"/>
    </source>
</evidence>
<dbReference type="Pfam" id="PF07905">
    <property type="entry name" value="PucR"/>
    <property type="match status" value="1"/>
</dbReference>
<proteinExistence type="predicted"/>
<dbReference type="InterPro" id="IPR051448">
    <property type="entry name" value="CdaR-like_regulators"/>
</dbReference>
<dbReference type="InterPro" id="IPR025736">
    <property type="entry name" value="PucR_C-HTH_dom"/>
</dbReference>
<feature type="domain" description="Purine catabolism PurC-like" evidence="1">
    <location>
        <begin position="11"/>
        <end position="130"/>
    </location>
</feature>
<sequence>MNFDVKLSMHEILQNKYFRDAKVIAGKSGLHRPVRWVHVLEVTSIENLLSGNELILSTGIGWKGDKEVFGSLVQQSIDANAAGLCVELGPYISTVPQEVIELADSHDFPLIVFFKEVRFIDITQEIHSLLIKKHYQILSDLEEYSNRLNQLLLSSNPQQKILQLLHVHLKMTVFYISNQGKVQVISKKTPEEQDRIFEILKGDKIPQHMNIAHQPVQALNQTFADLFIISESEAITEFESLVLDRSAIALAQSLLRELYVEEQRKAKEAEWVGCWLEGGHSNEQIHRYLSELEPNLKPNGCMVLLCKADNLDKVISEFTYLKVYFRSIFEQRGIFLLSHLQKNQMVFVLINNWKTDDFKRRVQEGVECLKESEFIKKQKFSRLEFSVGKFINHLNDVKNSYQTAKETLNIREKMPNQLGNYFYEDLYIFRLVLAANEQGVLREFISDYLGPVLLHDQQNNGELLKTLKIYLQCKGAKKETAEQLHIVRQTLYHRIERLYELIGRDFMEPYKRQAIEVAISAYEYTSASKSLYEYASIPKSS</sequence>
<accession>A0ABV5WJB2</accession>
<gene>
    <name evidence="3" type="ORF">ACFFMS_20530</name>
</gene>
<dbReference type="InterPro" id="IPR042070">
    <property type="entry name" value="PucR_C-HTH_sf"/>
</dbReference>